<dbReference type="EMBL" id="CP115168">
    <property type="protein sequence ID" value="WDA60815.1"/>
    <property type="molecule type" value="Genomic_DNA"/>
</dbReference>
<comment type="similarity">
    <text evidence="1">Belongs to the bacterial solute-binding protein 3 family.</text>
</comment>
<proteinExistence type="inferred from homology"/>
<keyword evidence="8" id="KW-1185">Reference proteome</keyword>
<dbReference type="PANTHER" id="PTHR30085:SF6">
    <property type="entry name" value="ABC TRANSPORTER GLUTAMINE-BINDING PROTEIN GLNH"/>
    <property type="match status" value="1"/>
</dbReference>
<feature type="domain" description="Solute-binding protein family 3/N-terminal" evidence="5">
    <location>
        <begin position="32"/>
        <end position="259"/>
    </location>
</feature>
<protein>
    <submittedName>
        <fullName evidence="7">Transporter substrate-binding domain-containing protein</fullName>
    </submittedName>
</protein>
<keyword evidence="2" id="KW-0813">Transport</keyword>
<evidence type="ECO:0000256" key="3">
    <source>
        <dbReference type="ARBA" id="ARBA00022729"/>
    </source>
</evidence>
<evidence type="ECO:0000313" key="8">
    <source>
        <dbReference type="Proteomes" id="UP001217044"/>
    </source>
</evidence>
<dbReference type="InterPro" id="IPR001638">
    <property type="entry name" value="Solute-binding_3/MltF_N"/>
</dbReference>
<dbReference type="SMART" id="SM00079">
    <property type="entry name" value="PBPe"/>
    <property type="match status" value="1"/>
</dbReference>
<name>A0ABY7V7L3_9DEIO</name>
<accession>A0ABY7V7L3</accession>
<organism evidence="7 8">
    <name type="scientific">Deinococcus aquaticus</name>
    <dbReference type="NCBI Taxonomy" id="328692"/>
    <lineage>
        <taxon>Bacteria</taxon>
        <taxon>Thermotogati</taxon>
        <taxon>Deinococcota</taxon>
        <taxon>Deinococci</taxon>
        <taxon>Deinococcales</taxon>
        <taxon>Deinococcaceae</taxon>
        <taxon>Deinococcus</taxon>
    </lineage>
</organism>
<evidence type="ECO:0000256" key="4">
    <source>
        <dbReference type="SAM" id="SignalP"/>
    </source>
</evidence>
<dbReference type="Gene3D" id="3.40.190.10">
    <property type="entry name" value="Periplasmic binding protein-like II"/>
    <property type="match status" value="2"/>
</dbReference>
<dbReference type="InterPro" id="IPR001320">
    <property type="entry name" value="Iontro_rcpt_C"/>
</dbReference>
<evidence type="ECO:0000259" key="5">
    <source>
        <dbReference type="SMART" id="SM00062"/>
    </source>
</evidence>
<dbReference type="InterPro" id="IPR051455">
    <property type="entry name" value="Bact_solute-bind_prot3"/>
</dbReference>
<dbReference type="SUPFAM" id="SSF53850">
    <property type="entry name" value="Periplasmic binding protein-like II"/>
    <property type="match status" value="1"/>
</dbReference>
<evidence type="ECO:0000256" key="1">
    <source>
        <dbReference type="ARBA" id="ARBA00010333"/>
    </source>
</evidence>
<dbReference type="Proteomes" id="UP001217044">
    <property type="component" value="Plasmid pDATS03"/>
</dbReference>
<keyword evidence="7" id="KW-0614">Plasmid</keyword>
<geneLocation type="plasmid" evidence="7 8">
    <name>pDATS03</name>
</geneLocation>
<sequence length="281" mass="30417">MKKTMLFVLSALALTSTATAASVRDTICQDGVFNAGVKSDSAPFGFIDENGTQVGFDVDIVKEITKDLTAYCKKPVRLVMKTVTGSNRIPFVQNGTVDLAAATATITYARLDVVDFSNPYFVDGVRMLVPTGSEVKALRDLNGKAVGTVQGTTGENIVKTQAKTAKVTSFQQYTDAFTALQQGRIQAIVTDSTILLGLKVGAPDPKKWSVVGPFLSQEPYGLIMKQSDSPWRNFVNESLSRMASDGTYRKITSKWFGSASKYDLPGLKTTMTVPAVFPVRR</sequence>
<evidence type="ECO:0000313" key="7">
    <source>
        <dbReference type="EMBL" id="WDA60815.1"/>
    </source>
</evidence>
<evidence type="ECO:0000256" key="2">
    <source>
        <dbReference type="ARBA" id="ARBA00022448"/>
    </source>
</evidence>
<feature type="domain" description="Ionotropic glutamate receptor C-terminal" evidence="6">
    <location>
        <begin position="32"/>
        <end position="258"/>
    </location>
</feature>
<evidence type="ECO:0000259" key="6">
    <source>
        <dbReference type="SMART" id="SM00079"/>
    </source>
</evidence>
<feature type="signal peptide" evidence="4">
    <location>
        <begin position="1"/>
        <end position="20"/>
    </location>
</feature>
<keyword evidence="3 4" id="KW-0732">Signal</keyword>
<reference evidence="7 8" key="1">
    <citation type="submission" date="2022-12" db="EMBL/GenBank/DDBJ databases">
        <title>Genome Sequence of Deinococcus aquaticus Type Strain PB314.</title>
        <authorList>
            <person name="Albert C."/>
            <person name="Hill J."/>
            <person name="Boren L."/>
            <person name="Scholz-Ng S."/>
            <person name="Fatema N."/>
            <person name="Grosso R."/>
            <person name="Soboslay E."/>
            <person name="Tuohy J."/>
        </authorList>
    </citation>
    <scope>NUCLEOTIDE SEQUENCE [LARGE SCALE GENOMIC DNA]</scope>
    <source>
        <strain evidence="7 8">PB-314</strain>
        <plasmid evidence="7 8">pDATS03</plasmid>
    </source>
</reference>
<dbReference type="PANTHER" id="PTHR30085">
    <property type="entry name" value="AMINO ACID ABC TRANSPORTER PERMEASE"/>
    <property type="match status" value="1"/>
</dbReference>
<gene>
    <name evidence="7" type="ORF">M8445_18095</name>
</gene>
<dbReference type="Pfam" id="PF00497">
    <property type="entry name" value="SBP_bac_3"/>
    <property type="match status" value="1"/>
</dbReference>
<dbReference type="SMART" id="SM00062">
    <property type="entry name" value="PBPb"/>
    <property type="match status" value="1"/>
</dbReference>
<feature type="chain" id="PRO_5047549012" evidence="4">
    <location>
        <begin position="21"/>
        <end position="281"/>
    </location>
</feature>
<dbReference type="RefSeq" id="WP_273991554.1">
    <property type="nucleotide sequence ID" value="NZ_BAABQT010000036.1"/>
</dbReference>